<dbReference type="AlphaFoldDB" id="A0AA48HES9"/>
<evidence type="ECO:0000313" key="1">
    <source>
        <dbReference type="EMBL" id="BDW86948.1"/>
    </source>
</evidence>
<proteinExistence type="predicted"/>
<sequence length="349" mass="39201">MSSMRLVGFDPAGRPVLSLPIYYDVQESRVRLDTFIGVAKQYEILIHILAEEIFGQQIVIQVYVLPPEEGSLRQVLGVVVVAGMGGILGTGGWEIGRGFINGLTGQSPEEWSQQLGEELREMLSSEADESAPTLQQEGPDFELQQVVELTSAVVEVGQHFASNTTRDLVSAGINPEQYADAFNAKTKLFQHVEVDIQINGIGFGHEREAPIRREDFGKYQIHTKREDEPDEWILETVTYRVSSPNWDRYDSRRKWKGRDREGGVVYFVIIDDAFWELANSGGLDSNVIDELVAQVAIKVTDGRKGERYVLKVIRFNDKPISKELSPTELGEFVENRRSQSGFHDQGSLL</sequence>
<keyword evidence="2" id="KW-1185">Reference proteome</keyword>
<reference evidence="1 2" key="1">
    <citation type="submission" date="2023-01" db="EMBL/GenBank/DDBJ databases">
        <title>Complete genome sequence of Roseicyclus marinus strain Dej080120_10.</title>
        <authorList>
            <person name="Ueki S."/>
            <person name="Maruyama F."/>
        </authorList>
    </citation>
    <scope>NUCLEOTIDE SEQUENCE [LARGE SCALE GENOMIC DNA]</scope>
    <source>
        <strain evidence="1 2">Dej080120_10</strain>
    </source>
</reference>
<dbReference type="KEGG" id="rmai:MACH21_31250"/>
<evidence type="ECO:0000313" key="2">
    <source>
        <dbReference type="Proteomes" id="UP001337723"/>
    </source>
</evidence>
<gene>
    <name evidence="1" type="ORF">MACH21_31250</name>
</gene>
<name>A0AA48HES9_9RHOB</name>
<dbReference type="Proteomes" id="UP001337723">
    <property type="component" value="Chromosome"/>
</dbReference>
<accession>A0AA48HES9</accession>
<protein>
    <submittedName>
        <fullName evidence="1">Uncharacterized protein</fullName>
    </submittedName>
</protein>
<organism evidence="1 2">
    <name type="scientific">Roseicyclus marinus</name>
    <dbReference type="NCBI Taxonomy" id="2161673"/>
    <lineage>
        <taxon>Bacteria</taxon>
        <taxon>Pseudomonadati</taxon>
        <taxon>Pseudomonadota</taxon>
        <taxon>Alphaproteobacteria</taxon>
        <taxon>Rhodobacterales</taxon>
        <taxon>Roseobacteraceae</taxon>
        <taxon>Roseicyclus</taxon>
    </lineage>
</organism>
<dbReference type="EMBL" id="AP027266">
    <property type="protein sequence ID" value="BDW86948.1"/>
    <property type="molecule type" value="Genomic_DNA"/>
</dbReference>